<sequence length="1350" mass="151770">MEEADATTDTIMTDEVMTEQQPAAAAMETTEDDAPPARLMITKMVLENFKSYAGVKTIGPFHKCFSSVVGPNGSGKSNVIDAMLFVFGKRAKKLRLNKVSELIHSSDAYKERPLEYARVSVYFNEIIDTGDGDDDYEVVPDSEMVISRVARRDNSSQYQIGNKNATFKKVAEFLGSKGIDLDNNRFLILQGEVEMISMMPPKGKNENDEGLLEYLEDIIGSNKYVEDANKAAEKVEQLTEYRQEKLNRVKAAEKEKDGLAGAKAEAQSLIGKDRDIRRKKNILFQIHSMVARNEGEGAQEQREELVEQLDAERLKLKEADERVTEIENGMGEEKKEYDKVYKELTETKEEYTSYERQDIQMKENIKHEKGNIKKLEAKITTEKQKMEDAQTAMEEAEESIPTLEEKIEECTERKADEDAKLEEVFEETKGITEKLRHELEEKTQELAPLQQERSVFQNSLDTAQMKVNLLEDAVSRAKDQLTSVENELSSMDSKQATKRDEVVKCENELKESKERVGEAEAEMKSLTEKEAMLAKKSTELLTQAEIAKASMQSSTGRSRVASAILKASKKGGELANCGVMGRLGDLASIDEQYDVAVSTACGMLDHIVVQTTAGTQKCLEFLRKHNLGRASFVPLDKMKKGAHDRAVDTPEGAPRLFDLISPGHFSITPALYLAVGNTLVAPDLETATRWAYEYGKRWRVVTLDGKLIETSGTMSGGGKSVQKGKMKLSNGKKGAKSNPMEEFSTEDCKKLEEQANAAQNELKSCRTLRRELTDEIRSLNKRIKALSVKIPQLQMEIAGFDTSREELTKRLPALREESTLSDADQEKKEELVELVEKCKSEMASCVSSCEKLGAEVAKLQKNIINAGGSKLKNQQKACDKAKKNLADANKALNSAKSTITNSNKTIQKAEKALASAEVELEKSKEALETMQTEHEELESGAKELMEAYEEVKKDEAAKRKALESVSKEHEKLKSAQQKLKCAEVELNAKIENLDKAIKDSNKKVTHWGKEIRQLVKVERQEENEWDLSDDEEEDEDERMEEPKEKAEEDEDDAMEEVKDEEVDEDGAEPKSVGKDEEEIQVKGPSSLPQLSDASLEQYSTDSIRNDIAILEKERDTLAKNTNMGAIAEYRKKEADYLSRVADLDQITTERNEARKMHEDLRRLRLEKFMDGFSRITLKLKEMYQMITLGGDAELELVDSLDPFSEGIVFSVRPPKKSWKNIANLSGGEKTLSSLALVFALHHYKPTPLYVMDEIDAALDFKNVSIVAHYIKERTKNAQFIIISLRNNMFELADRLVGIYKTNNCTKSVTINPKMFSKAGQREKEKEADNVDNGVMMSPLRDRTNADQLAA</sequence>
<dbReference type="SMART" id="SM00968">
    <property type="entry name" value="SMC_hinge"/>
    <property type="match status" value="1"/>
</dbReference>
<evidence type="ECO:0000256" key="11">
    <source>
        <dbReference type="PIRNR" id="PIRNR005719"/>
    </source>
</evidence>
<gene>
    <name evidence="15" type="ORF">QTG54_006741</name>
</gene>
<dbReference type="Pfam" id="PF06470">
    <property type="entry name" value="SMC_hinge"/>
    <property type="match status" value="1"/>
</dbReference>
<organism evidence="15 16">
    <name type="scientific">Skeletonema marinoi</name>
    <dbReference type="NCBI Taxonomy" id="267567"/>
    <lineage>
        <taxon>Eukaryota</taxon>
        <taxon>Sar</taxon>
        <taxon>Stramenopiles</taxon>
        <taxon>Ochrophyta</taxon>
        <taxon>Bacillariophyta</taxon>
        <taxon>Coscinodiscophyceae</taxon>
        <taxon>Thalassiosirophycidae</taxon>
        <taxon>Thalassiosirales</taxon>
        <taxon>Skeletonemataceae</taxon>
        <taxon>Skeletonema</taxon>
        <taxon>Skeletonema marinoi-dohrnii complex</taxon>
    </lineage>
</organism>
<evidence type="ECO:0000256" key="7">
    <source>
        <dbReference type="ARBA" id="ARBA00023054"/>
    </source>
</evidence>
<keyword evidence="4" id="KW-0547">Nucleotide-binding</keyword>
<dbReference type="GO" id="GO:0005634">
    <property type="term" value="C:nucleus"/>
    <property type="evidence" value="ECO:0007669"/>
    <property type="project" value="UniProtKB-SubCell"/>
</dbReference>
<feature type="compositionally biased region" description="Basic and acidic residues" evidence="13">
    <location>
        <begin position="1319"/>
        <end position="1328"/>
    </location>
</feature>
<comment type="similarity">
    <text evidence="2">Belongs to the SMC family. SMC4 subfamily.</text>
</comment>
<accession>A0AAD8Y998</accession>
<keyword evidence="5" id="KW-0498">Mitosis</keyword>
<evidence type="ECO:0000256" key="12">
    <source>
        <dbReference type="SAM" id="Coils"/>
    </source>
</evidence>
<dbReference type="InterPro" id="IPR036277">
    <property type="entry name" value="SMC_hinge_sf"/>
</dbReference>
<dbReference type="Gene3D" id="1.20.1060.20">
    <property type="match status" value="1"/>
</dbReference>
<dbReference type="SUPFAM" id="SSF57997">
    <property type="entry name" value="Tropomyosin"/>
    <property type="match status" value="1"/>
</dbReference>
<dbReference type="Gene3D" id="3.40.50.300">
    <property type="entry name" value="P-loop containing nucleotide triphosphate hydrolases"/>
    <property type="match status" value="2"/>
</dbReference>
<dbReference type="Proteomes" id="UP001224775">
    <property type="component" value="Unassembled WGS sequence"/>
</dbReference>
<dbReference type="InterPro" id="IPR027417">
    <property type="entry name" value="P-loop_NTPase"/>
</dbReference>
<dbReference type="GO" id="GO:0005524">
    <property type="term" value="F:ATP binding"/>
    <property type="evidence" value="ECO:0007669"/>
    <property type="project" value="UniProtKB-KW"/>
</dbReference>
<dbReference type="EMBL" id="JATAAI010000011">
    <property type="protein sequence ID" value="KAK1742176.1"/>
    <property type="molecule type" value="Genomic_DNA"/>
</dbReference>
<evidence type="ECO:0000256" key="10">
    <source>
        <dbReference type="ARBA" id="ARBA00023306"/>
    </source>
</evidence>
<evidence type="ECO:0000256" key="1">
    <source>
        <dbReference type="ARBA" id="ARBA00004123"/>
    </source>
</evidence>
<dbReference type="InterPro" id="IPR024704">
    <property type="entry name" value="SMC"/>
</dbReference>
<keyword evidence="10" id="KW-0131">Cell cycle</keyword>
<proteinExistence type="inferred from homology"/>
<feature type="region of interest" description="Disordered" evidence="13">
    <location>
        <begin position="1317"/>
        <end position="1350"/>
    </location>
</feature>
<dbReference type="Gene3D" id="1.10.287.1490">
    <property type="match status" value="1"/>
</dbReference>
<comment type="caution">
    <text evidence="15">The sequence shown here is derived from an EMBL/GenBank/DDBJ whole genome shotgun (WGS) entry which is preliminary data.</text>
</comment>
<evidence type="ECO:0000256" key="8">
    <source>
        <dbReference type="ARBA" id="ARBA00023067"/>
    </source>
</evidence>
<keyword evidence="8" id="KW-0226">DNA condensation</keyword>
<dbReference type="FunFam" id="3.40.50.300:FF:000585">
    <property type="entry name" value="Structural maintenance of chromosomes 4"/>
    <property type="match status" value="1"/>
</dbReference>
<evidence type="ECO:0000256" key="3">
    <source>
        <dbReference type="ARBA" id="ARBA00022618"/>
    </source>
</evidence>
<evidence type="ECO:0000313" key="15">
    <source>
        <dbReference type="EMBL" id="KAK1742176.1"/>
    </source>
</evidence>
<keyword evidence="6" id="KW-0067">ATP-binding</keyword>
<feature type="coiled-coil region" evidence="12">
    <location>
        <begin position="871"/>
        <end position="1003"/>
    </location>
</feature>
<evidence type="ECO:0000256" key="2">
    <source>
        <dbReference type="ARBA" id="ARBA00006005"/>
    </source>
</evidence>
<feature type="domain" description="SMC hinge" evidence="14">
    <location>
        <begin position="577"/>
        <end position="691"/>
    </location>
</feature>
<dbReference type="InterPro" id="IPR010935">
    <property type="entry name" value="SMC_hinge"/>
</dbReference>
<dbReference type="Gene3D" id="3.30.70.1620">
    <property type="match status" value="1"/>
</dbReference>
<name>A0AAD8Y998_9STRA</name>
<feature type="coiled-coil region" evidence="12">
    <location>
        <begin position="741"/>
        <end position="796"/>
    </location>
</feature>
<dbReference type="GO" id="GO:0016887">
    <property type="term" value="F:ATP hydrolysis activity"/>
    <property type="evidence" value="ECO:0007669"/>
    <property type="project" value="InterPro"/>
</dbReference>
<feature type="compositionally biased region" description="Acidic residues" evidence="13">
    <location>
        <begin position="1023"/>
        <end position="1039"/>
    </location>
</feature>
<feature type="region of interest" description="Disordered" evidence="13">
    <location>
        <begin position="714"/>
        <end position="741"/>
    </location>
</feature>
<evidence type="ECO:0000256" key="9">
    <source>
        <dbReference type="ARBA" id="ARBA00023242"/>
    </source>
</evidence>
<evidence type="ECO:0000256" key="6">
    <source>
        <dbReference type="ARBA" id="ARBA00022840"/>
    </source>
</evidence>
<dbReference type="Pfam" id="PF02463">
    <property type="entry name" value="SMC_N"/>
    <property type="match status" value="1"/>
</dbReference>
<feature type="region of interest" description="Disordered" evidence="13">
    <location>
        <begin position="1019"/>
        <end position="1092"/>
    </location>
</feature>
<feature type="compositionally biased region" description="Acidic residues" evidence="13">
    <location>
        <begin position="1047"/>
        <end position="1066"/>
    </location>
</feature>
<evidence type="ECO:0000313" key="16">
    <source>
        <dbReference type="Proteomes" id="UP001224775"/>
    </source>
</evidence>
<keyword evidence="9 11" id="KW-0539">Nucleus</keyword>
<evidence type="ECO:0000256" key="4">
    <source>
        <dbReference type="ARBA" id="ARBA00022741"/>
    </source>
</evidence>
<dbReference type="PANTHER" id="PTHR18937:SF172">
    <property type="entry name" value="STRUCTURAL MAINTENANCE OF CHROMOSOMES PROTEIN"/>
    <property type="match status" value="1"/>
</dbReference>
<dbReference type="GO" id="GO:0000796">
    <property type="term" value="C:condensin complex"/>
    <property type="evidence" value="ECO:0007669"/>
    <property type="project" value="TreeGrafter"/>
</dbReference>
<keyword evidence="7 12" id="KW-0175">Coiled coil</keyword>
<dbReference type="PIRSF" id="PIRSF005719">
    <property type="entry name" value="SMC"/>
    <property type="match status" value="1"/>
</dbReference>
<dbReference type="InterPro" id="IPR003395">
    <property type="entry name" value="RecF/RecN/SMC_N"/>
</dbReference>
<protein>
    <recommendedName>
        <fullName evidence="11">Structural maintenance of chromosomes protein</fullName>
    </recommendedName>
</protein>
<keyword evidence="3" id="KW-0132">Cell division</keyword>
<reference evidence="15" key="1">
    <citation type="submission" date="2023-06" db="EMBL/GenBank/DDBJ databases">
        <title>Survivors Of The Sea: Transcriptome response of Skeletonema marinoi to long-term dormancy.</title>
        <authorList>
            <person name="Pinder M.I.M."/>
            <person name="Kourtchenko O."/>
            <person name="Robertson E.K."/>
            <person name="Larsson T."/>
            <person name="Maumus F."/>
            <person name="Osuna-Cruz C.M."/>
            <person name="Vancaester E."/>
            <person name="Stenow R."/>
            <person name="Vandepoele K."/>
            <person name="Ploug H."/>
            <person name="Bruchert V."/>
            <person name="Godhe A."/>
            <person name="Topel M."/>
        </authorList>
    </citation>
    <scope>NUCLEOTIDE SEQUENCE</scope>
    <source>
        <strain evidence="15">R05AC</strain>
    </source>
</reference>
<dbReference type="PANTHER" id="PTHR18937">
    <property type="entry name" value="STRUCTURAL MAINTENANCE OF CHROMOSOMES SMC FAMILY MEMBER"/>
    <property type="match status" value="1"/>
</dbReference>
<dbReference type="FunFam" id="3.40.50.300:FF:000481">
    <property type="entry name" value="Structural maintenance of chromosomes 4"/>
    <property type="match status" value="1"/>
</dbReference>
<dbReference type="SUPFAM" id="SSF75553">
    <property type="entry name" value="Smc hinge domain"/>
    <property type="match status" value="1"/>
</dbReference>
<comment type="subcellular location">
    <subcellularLocation>
        <location evidence="1 11">Nucleus</location>
    </subcellularLocation>
</comment>
<evidence type="ECO:0000259" key="14">
    <source>
        <dbReference type="SMART" id="SM00968"/>
    </source>
</evidence>
<dbReference type="GO" id="GO:0051301">
    <property type="term" value="P:cell division"/>
    <property type="evidence" value="ECO:0007669"/>
    <property type="project" value="UniProtKB-KW"/>
</dbReference>
<evidence type="ECO:0000256" key="5">
    <source>
        <dbReference type="ARBA" id="ARBA00022776"/>
    </source>
</evidence>
<feature type="coiled-coil region" evidence="12">
    <location>
        <begin position="295"/>
        <end position="536"/>
    </location>
</feature>
<dbReference type="GO" id="GO:0007076">
    <property type="term" value="P:mitotic chromosome condensation"/>
    <property type="evidence" value="ECO:0007669"/>
    <property type="project" value="TreeGrafter"/>
</dbReference>
<dbReference type="SUPFAM" id="SSF52540">
    <property type="entry name" value="P-loop containing nucleoside triphosphate hydrolases"/>
    <property type="match status" value="1"/>
</dbReference>
<keyword evidence="16" id="KW-1185">Reference proteome</keyword>
<evidence type="ECO:0000256" key="13">
    <source>
        <dbReference type="SAM" id="MobiDB-lite"/>
    </source>
</evidence>